<keyword evidence="2" id="KW-0808">Transferase</keyword>
<evidence type="ECO:0000259" key="1">
    <source>
        <dbReference type="PROSITE" id="PS51186"/>
    </source>
</evidence>
<evidence type="ECO:0000313" key="3">
    <source>
        <dbReference type="Proteomes" id="UP000036097"/>
    </source>
</evidence>
<dbReference type="SUPFAM" id="SSF55729">
    <property type="entry name" value="Acyl-CoA N-acyltransferases (Nat)"/>
    <property type="match status" value="1"/>
</dbReference>
<keyword evidence="3" id="KW-1185">Reference proteome</keyword>
<evidence type="ECO:0000313" key="2">
    <source>
        <dbReference type="EMBL" id="KLV03593.1"/>
    </source>
</evidence>
<dbReference type="PROSITE" id="PS51186">
    <property type="entry name" value="GNAT"/>
    <property type="match status" value="1"/>
</dbReference>
<dbReference type="InterPro" id="IPR000182">
    <property type="entry name" value="GNAT_dom"/>
</dbReference>
<dbReference type="Gene3D" id="3.40.630.30">
    <property type="match status" value="1"/>
</dbReference>
<dbReference type="PATRIC" id="fig|1195763.3.peg.3958"/>
<reference evidence="2 3" key="1">
    <citation type="submission" date="2015-05" db="EMBL/GenBank/DDBJ databases">
        <title>Photobacterium galathea sp. nov.</title>
        <authorList>
            <person name="Machado H."/>
            <person name="Gram L."/>
        </authorList>
    </citation>
    <scope>NUCLEOTIDE SEQUENCE [LARGE SCALE GENOMIC DNA]</scope>
    <source>
        <strain evidence="2 3">CGMCC 1.12159</strain>
    </source>
</reference>
<dbReference type="PANTHER" id="PTHR43792">
    <property type="entry name" value="GNAT FAMILY, PUTATIVE (AFU_ORTHOLOGUE AFUA_3G00765)-RELATED-RELATED"/>
    <property type="match status" value="1"/>
</dbReference>
<name>A0A0J1GV19_9GAMM</name>
<dbReference type="InterPro" id="IPR016181">
    <property type="entry name" value="Acyl_CoA_acyltransferase"/>
</dbReference>
<proteinExistence type="predicted"/>
<dbReference type="AlphaFoldDB" id="A0A0J1GV19"/>
<dbReference type="STRING" id="1195763.ABT56_18515"/>
<dbReference type="GO" id="GO:0016747">
    <property type="term" value="F:acyltransferase activity, transferring groups other than amino-acyl groups"/>
    <property type="evidence" value="ECO:0007669"/>
    <property type="project" value="InterPro"/>
</dbReference>
<gene>
    <name evidence="2" type="ORF">ABT56_18515</name>
</gene>
<dbReference type="EMBL" id="LDOT01000030">
    <property type="protein sequence ID" value="KLV03593.1"/>
    <property type="molecule type" value="Genomic_DNA"/>
</dbReference>
<dbReference type="RefSeq" id="WP_047880392.1">
    <property type="nucleotide sequence ID" value="NZ_LDOT01000030.1"/>
</dbReference>
<sequence length="204" mass="22745">MNYVALKRGEAVPLQSICDTEKGAKSSLSVTLISDRDMVDLVKMLDDPKVIEYLFFAPAPVEVYEAFFMPIITETQDAIRSGEWPRHPTVVVRDDNDRFMGMAGLSQMMFLPGNYDMGYQLPAHAWQQGIATALCQLMTDIAFNEMAAYKVTGSCYGQNIASAKVLEKCGYVHEGRSVGYYPLRDGFDDRLYLGMTAEQYASAS</sequence>
<organism evidence="2 3">
    <name type="scientific">Photobacterium aquae</name>
    <dbReference type="NCBI Taxonomy" id="1195763"/>
    <lineage>
        <taxon>Bacteria</taxon>
        <taxon>Pseudomonadati</taxon>
        <taxon>Pseudomonadota</taxon>
        <taxon>Gammaproteobacteria</taxon>
        <taxon>Vibrionales</taxon>
        <taxon>Vibrionaceae</taxon>
        <taxon>Photobacterium</taxon>
    </lineage>
</organism>
<dbReference type="Pfam" id="PF13302">
    <property type="entry name" value="Acetyltransf_3"/>
    <property type="match status" value="1"/>
</dbReference>
<feature type="domain" description="N-acetyltransferase" evidence="1">
    <location>
        <begin position="28"/>
        <end position="198"/>
    </location>
</feature>
<accession>A0A0J1GV19</accession>
<protein>
    <submittedName>
        <fullName evidence="2">GNAT family acetyltransferase</fullName>
    </submittedName>
</protein>
<dbReference type="InterPro" id="IPR051531">
    <property type="entry name" value="N-acetyltransferase"/>
</dbReference>
<comment type="caution">
    <text evidence="2">The sequence shown here is derived from an EMBL/GenBank/DDBJ whole genome shotgun (WGS) entry which is preliminary data.</text>
</comment>
<dbReference type="OrthoDB" id="9801656at2"/>
<dbReference type="Proteomes" id="UP000036097">
    <property type="component" value="Unassembled WGS sequence"/>
</dbReference>